<dbReference type="PROSITE" id="PS00086">
    <property type="entry name" value="CYTOCHROME_P450"/>
    <property type="match status" value="1"/>
</dbReference>
<accession>A0ABM4APD4</accession>
<dbReference type="InterPro" id="IPR017972">
    <property type="entry name" value="Cyt_P450_CS"/>
</dbReference>
<evidence type="ECO:0000256" key="4">
    <source>
        <dbReference type="ARBA" id="ARBA00022723"/>
    </source>
</evidence>
<dbReference type="PANTHER" id="PTHR24279">
    <property type="entry name" value="CYTOCHROME P450"/>
    <property type="match status" value="1"/>
</dbReference>
<evidence type="ECO:0000256" key="1">
    <source>
        <dbReference type="ARBA" id="ARBA00001971"/>
    </source>
</evidence>
<keyword evidence="9" id="KW-1185">Reference proteome</keyword>
<dbReference type="Gene3D" id="1.10.630.10">
    <property type="entry name" value="Cytochrome P450"/>
    <property type="match status" value="1"/>
</dbReference>
<protein>
    <submittedName>
        <fullName evidence="10">Probable cytochrome P450 301a1, mitochondrial</fullName>
    </submittedName>
</protein>
<dbReference type="InterPro" id="IPR002401">
    <property type="entry name" value="Cyt_P450_E_grp-I"/>
</dbReference>
<dbReference type="CDD" id="cd11054">
    <property type="entry name" value="CYP24A1-like"/>
    <property type="match status" value="1"/>
</dbReference>
<dbReference type="Pfam" id="PF00067">
    <property type="entry name" value="p450"/>
    <property type="match status" value="1"/>
</dbReference>
<dbReference type="InterPro" id="IPR050479">
    <property type="entry name" value="CYP11_CYP27_families"/>
</dbReference>
<dbReference type="SUPFAM" id="SSF48264">
    <property type="entry name" value="Cytochrome P450"/>
    <property type="match status" value="1"/>
</dbReference>
<dbReference type="InterPro" id="IPR001128">
    <property type="entry name" value="Cyt_P450"/>
</dbReference>
<keyword evidence="4 8" id="KW-0479">Metal-binding</keyword>
<proteinExistence type="inferred from homology"/>
<comment type="similarity">
    <text evidence="2 8">Belongs to the cytochrome P450 family.</text>
</comment>
<keyword evidence="6 8" id="KW-0408">Iron</keyword>
<dbReference type="InterPro" id="IPR036396">
    <property type="entry name" value="Cyt_P450_sf"/>
</dbReference>
<evidence type="ECO:0000256" key="8">
    <source>
        <dbReference type="RuleBase" id="RU000461"/>
    </source>
</evidence>
<dbReference type="GeneID" id="113399162"/>
<dbReference type="PANTHER" id="PTHR24279:SF120">
    <property type="entry name" value="CYTOCHROME P450"/>
    <property type="match status" value="1"/>
</dbReference>
<reference evidence="10" key="1">
    <citation type="submission" date="2025-08" db="UniProtKB">
        <authorList>
            <consortium name="RefSeq"/>
        </authorList>
    </citation>
    <scope>IDENTIFICATION</scope>
    <source>
        <tissue evidence="10">Whole body</tissue>
    </source>
</reference>
<evidence type="ECO:0000256" key="6">
    <source>
        <dbReference type="ARBA" id="ARBA00023004"/>
    </source>
</evidence>
<dbReference type="Proteomes" id="UP001652626">
    <property type="component" value="Chromosome 15"/>
</dbReference>
<evidence type="ECO:0000256" key="2">
    <source>
        <dbReference type="ARBA" id="ARBA00010617"/>
    </source>
</evidence>
<keyword evidence="5 8" id="KW-0560">Oxidoreductase</keyword>
<evidence type="ECO:0000313" key="10">
    <source>
        <dbReference type="RefSeq" id="XP_064073161.1"/>
    </source>
</evidence>
<evidence type="ECO:0000256" key="3">
    <source>
        <dbReference type="ARBA" id="ARBA00022617"/>
    </source>
</evidence>
<dbReference type="RefSeq" id="XP_064073161.1">
    <property type="nucleotide sequence ID" value="XM_064217091.1"/>
</dbReference>
<evidence type="ECO:0000313" key="9">
    <source>
        <dbReference type="Proteomes" id="UP001652626"/>
    </source>
</evidence>
<organism evidence="9 10">
    <name type="scientific">Vanessa tameamea</name>
    <name type="common">Kamehameha butterfly</name>
    <dbReference type="NCBI Taxonomy" id="334116"/>
    <lineage>
        <taxon>Eukaryota</taxon>
        <taxon>Metazoa</taxon>
        <taxon>Ecdysozoa</taxon>
        <taxon>Arthropoda</taxon>
        <taxon>Hexapoda</taxon>
        <taxon>Insecta</taxon>
        <taxon>Pterygota</taxon>
        <taxon>Neoptera</taxon>
        <taxon>Endopterygota</taxon>
        <taxon>Lepidoptera</taxon>
        <taxon>Glossata</taxon>
        <taxon>Ditrysia</taxon>
        <taxon>Papilionoidea</taxon>
        <taxon>Nymphalidae</taxon>
        <taxon>Nymphalinae</taxon>
        <taxon>Vanessa</taxon>
    </lineage>
</organism>
<sequence length="578" mass="66815">MALNNLLYLKPHLTKYFRYTGKNLHIWQIKMQTVKPLEINNDNVKTQTKNEAIDEQTPVNNGLSNVSPTLPRIVPMVLNTKEPIVLPFDEVPGPKSLKYLSIFRNYITEIGTQVTAGLLTFGLNIGTILSNRNTTRSFSNLFDKYGPVVRFVSPIGSDIVLINHPDHIQKVFSMEGEYPVRSTLQSLEKYRIEHKNHIFGGLYTVQGQDWIRQRSVMHNPTQNAFIPHAQNLNDVCEKFTQKIYNIRNYQDELSKDLHKEIHKWAFDCMGLILFSKNFQLLETELVYSQCDESWMYHSLERAADAIIKCETGIHFWKFFTTPAWYSLVKYCDNLDNLIGKYVLDIEQEISTKIQDDHIISPNSLTSAMLLSEEKFNAEDIATILMDVMLIGINTISSSMSFLLYHIAKHQKTQRLLYQEVGNLYQDVNDIEKFKENTPYLQACIKETLRLVPPIPLLTRILSRNITLDNFNIPRGTMIIMSTQDTSLKEGNFDEATKFCPERWLKPEAKNYHAFASIPFGYGARKCIGQNVAETMMSLLTIKVLQKYRLEYHYGDVQPSQGFIARPNKPLKIRFIDRM</sequence>
<gene>
    <name evidence="10" type="primary">LOC113399162</name>
</gene>
<dbReference type="PRINTS" id="PR00385">
    <property type="entry name" value="P450"/>
</dbReference>
<evidence type="ECO:0000256" key="7">
    <source>
        <dbReference type="ARBA" id="ARBA00023033"/>
    </source>
</evidence>
<comment type="cofactor">
    <cofactor evidence="1">
        <name>heme</name>
        <dbReference type="ChEBI" id="CHEBI:30413"/>
    </cofactor>
</comment>
<dbReference type="PRINTS" id="PR00463">
    <property type="entry name" value="EP450I"/>
</dbReference>
<keyword evidence="3 8" id="KW-0349">Heme</keyword>
<name>A0ABM4APD4_VANTA</name>
<keyword evidence="7 8" id="KW-0503">Monooxygenase</keyword>
<evidence type="ECO:0000256" key="5">
    <source>
        <dbReference type="ARBA" id="ARBA00023002"/>
    </source>
</evidence>